<name>A0A445CX11_ARAHY</name>
<protein>
    <recommendedName>
        <fullName evidence="2">DUF8040 domain-containing protein</fullName>
    </recommendedName>
</protein>
<dbReference type="InterPro" id="IPR058353">
    <property type="entry name" value="DUF8040"/>
</dbReference>
<keyword evidence="4" id="KW-1185">Reference proteome</keyword>
<evidence type="ECO:0000313" key="3">
    <source>
        <dbReference type="EMBL" id="RYR55414.1"/>
    </source>
</evidence>
<sequence>MSVDALGRLEESHVNILEQVITFLIILAHHKKNRTLQVRFYRSGETISRYFNKVLSSVIRVQSLLFAKVVPVPDDQMKMINQDTEQELKREDSEQHPKREGRETEWAETENELAAARKQATSSRWNKNHSSIVLRKEYG</sequence>
<reference evidence="3 4" key="1">
    <citation type="submission" date="2019-01" db="EMBL/GenBank/DDBJ databases">
        <title>Sequencing of cultivated peanut Arachis hypogaea provides insights into genome evolution and oil improvement.</title>
        <authorList>
            <person name="Chen X."/>
        </authorList>
    </citation>
    <scope>NUCLEOTIDE SEQUENCE [LARGE SCALE GENOMIC DNA]</scope>
    <source>
        <strain evidence="4">cv. Fuhuasheng</strain>
        <tissue evidence="3">Leaves</tissue>
    </source>
</reference>
<accession>A0A445CX11</accession>
<evidence type="ECO:0000259" key="2">
    <source>
        <dbReference type="Pfam" id="PF26138"/>
    </source>
</evidence>
<dbReference type="Pfam" id="PF26138">
    <property type="entry name" value="DUF8040"/>
    <property type="match status" value="1"/>
</dbReference>
<organism evidence="3 4">
    <name type="scientific">Arachis hypogaea</name>
    <name type="common">Peanut</name>
    <dbReference type="NCBI Taxonomy" id="3818"/>
    <lineage>
        <taxon>Eukaryota</taxon>
        <taxon>Viridiplantae</taxon>
        <taxon>Streptophyta</taxon>
        <taxon>Embryophyta</taxon>
        <taxon>Tracheophyta</taxon>
        <taxon>Spermatophyta</taxon>
        <taxon>Magnoliopsida</taxon>
        <taxon>eudicotyledons</taxon>
        <taxon>Gunneridae</taxon>
        <taxon>Pentapetalae</taxon>
        <taxon>rosids</taxon>
        <taxon>fabids</taxon>
        <taxon>Fabales</taxon>
        <taxon>Fabaceae</taxon>
        <taxon>Papilionoideae</taxon>
        <taxon>50 kb inversion clade</taxon>
        <taxon>dalbergioids sensu lato</taxon>
        <taxon>Dalbergieae</taxon>
        <taxon>Pterocarpus clade</taxon>
        <taxon>Arachis</taxon>
    </lineage>
</organism>
<dbReference type="AlphaFoldDB" id="A0A445CX11"/>
<feature type="compositionally biased region" description="Polar residues" evidence="1">
    <location>
        <begin position="119"/>
        <end position="131"/>
    </location>
</feature>
<gene>
    <name evidence="3" type="ORF">Ahy_A06g030636</name>
</gene>
<feature type="region of interest" description="Disordered" evidence="1">
    <location>
        <begin position="80"/>
        <end position="139"/>
    </location>
</feature>
<dbReference type="Proteomes" id="UP000289738">
    <property type="component" value="Chromosome A06"/>
</dbReference>
<feature type="domain" description="DUF8040" evidence="2">
    <location>
        <begin position="11"/>
        <end position="59"/>
    </location>
</feature>
<feature type="compositionally biased region" description="Basic and acidic residues" evidence="1">
    <location>
        <begin position="86"/>
        <end position="105"/>
    </location>
</feature>
<evidence type="ECO:0000256" key="1">
    <source>
        <dbReference type="SAM" id="MobiDB-lite"/>
    </source>
</evidence>
<proteinExistence type="predicted"/>
<comment type="caution">
    <text evidence="3">The sequence shown here is derived from an EMBL/GenBank/DDBJ whole genome shotgun (WGS) entry which is preliminary data.</text>
</comment>
<dbReference type="EMBL" id="SDMP01000006">
    <property type="protein sequence ID" value="RYR55414.1"/>
    <property type="molecule type" value="Genomic_DNA"/>
</dbReference>
<evidence type="ECO:0000313" key="4">
    <source>
        <dbReference type="Proteomes" id="UP000289738"/>
    </source>
</evidence>